<sequence length="227" mass="24646">MKVLAIDSSSKTATAALVDETGVIGEFSINHLRHSIILMPMIDELLKMAEIKKEEITHIAVCEGPGSFTGLRIGAATAKGLAQSLNVPIVGVSSLDGLAFNVREFRGIICPVVDALRGYVYTSLYRGGAELTSLSDVTLKEVQSLPDIVNKYNDDVIYIGDGVIPYKDVLNRESSKEVFFASSVNNISRASSIGMIALEKIARGELSTYIDFKPYYIRKPAALENIN</sequence>
<evidence type="ECO:0000313" key="4">
    <source>
        <dbReference type="Proteomes" id="UP000214975"/>
    </source>
</evidence>
<name>A0A231VL30_THETR</name>
<dbReference type="CDD" id="cd24032">
    <property type="entry name" value="ASKHA_NBD_TsaB"/>
    <property type="match status" value="1"/>
</dbReference>
<proteinExistence type="predicted"/>
<feature type="domain" description="Gcp-like" evidence="1">
    <location>
        <begin position="32"/>
        <end position="138"/>
    </location>
</feature>
<accession>A0A231VL30</accession>
<dbReference type="AlphaFoldDB" id="A0A231VL30"/>
<evidence type="ECO:0000313" key="5">
    <source>
        <dbReference type="Proteomes" id="UP000215301"/>
    </source>
</evidence>
<evidence type="ECO:0000313" key="2">
    <source>
        <dbReference type="EMBL" id="AST56817.1"/>
    </source>
</evidence>
<dbReference type="InterPro" id="IPR000905">
    <property type="entry name" value="Gcp-like_dom"/>
</dbReference>
<reference evidence="3 5" key="2">
    <citation type="submission" date="2017-06" db="EMBL/GenBank/DDBJ databases">
        <title>Isolation and characterization of a thermophilic and butanogenic Thermoanaerobacterium thermosaccharolyticum M5 capable of efficient degradation of hemicellulose.</title>
        <authorList>
            <person name="Xin F."/>
            <person name="Jiang Y."/>
        </authorList>
    </citation>
    <scope>NUCLEOTIDE SEQUENCE [LARGE SCALE GENOMIC DNA]</scope>
    <source>
        <strain evidence="3 5">M5</strain>
    </source>
</reference>
<protein>
    <submittedName>
        <fullName evidence="2">Peptidase M22</fullName>
    </submittedName>
    <submittedName>
        <fullName evidence="3">tRNA (Adenosine(37)-N6)-threonylcarbamoyltransferase complex dimerization subunit type 1 TsaB</fullName>
    </submittedName>
</protein>
<dbReference type="InterPro" id="IPR022496">
    <property type="entry name" value="T6A_TsaB"/>
</dbReference>
<dbReference type="GO" id="GO:0016740">
    <property type="term" value="F:transferase activity"/>
    <property type="evidence" value="ECO:0007669"/>
    <property type="project" value="UniProtKB-KW"/>
</dbReference>
<dbReference type="Proteomes" id="UP000215301">
    <property type="component" value="Unassembled WGS sequence"/>
</dbReference>
<dbReference type="EMBL" id="CP016893">
    <property type="protein sequence ID" value="AST56817.1"/>
    <property type="molecule type" value="Genomic_DNA"/>
</dbReference>
<dbReference type="PANTHER" id="PTHR11735:SF11">
    <property type="entry name" value="TRNA THREONYLCARBAMOYLADENOSINE BIOSYNTHESIS PROTEIN TSAB"/>
    <property type="match status" value="1"/>
</dbReference>
<evidence type="ECO:0000313" key="3">
    <source>
        <dbReference type="EMBL" id="OXT08777.1"/>
    </source>
</evidence>
<gene>
    <name evidence="3" type="primary">tsaB</name>
    <name evidence="3" type="ORF">CE561_04150</name>
    <name evidence="2" type="ORF">Thert_00649</name>
</gene>
<organism evidence="3 5">
    <name type="scientific">Thermoanaerobacterium thermosaccharolyticum</name>
    <name type="common">Clostridium thermosaccharolyticum</name>
    <dbReference type="NCBI Taxonomy" id="1517"/>
    <lineage>
        <taxon>Bacteria</taxon>
        <taxon>Bacillati</taxon>
        <taxon>Bacillota</taxon>
        <taxon>Clostridia</taxon>
        <taxon>Thermoanaerobacterales</taxon>
        <taxon>Thermoanaerobacteraceae</taxon>
        <taxon>Thermoanaerobacterium</taxon>
    </lineage>
</organism>
<reference evidence="2 4" key="1">
    <citation type="submission" date="2016-08" db="EMBL/GenBank/DDBJ databases">
        <title>A novel genetic cassette of butanologenic Thermoanaerobacterium thermosaccharolyticum that directly convert cellulose to butanol.</title>
        <authorList>
            <person name="Li T."/>
            <person name="He J."/>
        </authorList>
    </citation>
    <scope>NUCLEOTIDE SEQUENCE [LARGE SCALE GENOMIC DNA]</scope>
    <source>
        <strain evidence="2 4">TG57</strain>
    </source>
</reference>
<dbReference type="OMA" id="DEVYWGC"/>
<dbReference type="InterPro" id="IPR043129">
    <property type="entry name" value="ATPase_NBD"/>
</dbReference>
<dbReference type="EMBL" id="NKHD01000010">
    <property type="protein sequence ID" value="OXT08777.1"/>
    <property type="molecule type" value="Genomic_DNA"/>
</dbReference>
<dbReference type="GO" id="GO:0005829">
    <property type="term" value="C:cytosol"/>
    <property type="evidence" value="ECO:0007669"/>
    <property type="project" value="TreeGrafter"/>
</dbReference>
<dbReference type="GeneID" id="93864981"/>
<dbReference type="Pfam" id="PF00814">
    <property type="entry name" value="TsaD"/>
    <property type="match status" value="1"/>
</dbReference>
<dbReference type="GO" id="GO:0002949">
    <property type="term" value="P:tRNA threonylcarbamoyladenosine modification"/>
    <property type="evidence" value="ECO:0007669"/>
    <property type="project" value="InterPro"/>
</dbReference>
<dbReference type="Proteomes" id="UP000214975">
    <property type="component" value="Chromosome"/>
</dbReference>
<evidence type="ECO:0000259" key="1">
    <source>
        <dbReference type="Pfam" id="PF00814"/>
    </source>
</evidence>
<dbReference type="PANTHER" id="PTHR11735">
    <property type="entry name" value="TRNA N6-ADENOSINE THREONYLCARBAMOYLTRANSFERASE"/>
    <property type="match status" value="1"/>
</dbReference>
<keyword evidence="3" id="KW-0808">Transferase</keyword>
<dbReference type="NCBIfam" id="TIGR03725">
    <property type="entry name" value="T6A_YeaZ"/>
    <property type="match status" value="1"/>
</dbReference>
<dbReference type="Gene3D" id="3.30.420.40">
    <property type="match status" value="2"/>
</dbReference>
<dbReference type="SUPFAM" id="SSF53067">
    <property type="entry name" value="Actin-like ATPase domain"/>
    <property type="match status" value="2"/>
</dbReference>
<dbReference type="RefSeq" id="WP_013298598.1">
    <property type="nucleotide sequence ID" value="NZ_CP016893.1"/>
</dbReference>